<protein>
    <submittedName>
        <fullName evidence="1">Uncharacterized protein</fullName>
    </submittedName>
</protein>
<reference evidence="1" key="1">
    <citation type="submission" date="2014-09" db="EMBL/GenBank/DDBJ databases">
        <authorList>
            <person name="Magalhaes I.L.F."/>
            <person name="Oliveira U."/>
            <person name="Santos F.R."/>
            <person name="Vidigal T.H.D.A."/>
            <person name="Brescovit A.D."/>
            <person name="Santos A.J."/>
        </authorList>
    </citation>
    <scope>NUCLEOTIDE SEQUENCE</scope>
    <source>
        <tissue evidence="1">Shoot tissue taken approximately 20 cm above the soil surface</tissue>
    </source>
</reference>
<evidence type="ECO:0000313" key="1">
    <source>
        <dbReference type="EMBL" id="JAD91338.1"/>
    </source>
</evidence>
<organism evidence="1">
    <name type="scientific">Arundo donax</name>
    <name type="common">Giant reed</name>
    <name type="synonym">Donax arundinaceus</name>
    <dbReference type="NCBI Taxonomy" id="35708"/>
    <lineage>
        <taxon>Eukaryota</taxon>
        <taxon>Viridiplantae</taxon>
        <taxon>Streptophyta</taxon>
        <taxon>Embryophyta</taxon>
        <taxon>Tracheophyta</taxon>
        <taxon>Spermatophyta</taxon>
        <taxon>Magnoliopsida</taxon>
        <taxon>Liliopsida</taxon>
        <taxon>Poales</taxon>
        <taxon>Poaceae</taxon>
        <taxon>PACMAD clade</taxon>
        <taxon>Arundinoideae</taxon>
        <taxon>Arundineae</taxon>
        <taxon>Arundo</taxon>
    </lineage>
</organism>
<sequence>MSCIRVQGPWLQITIW</sequence>
<dbReference type="AlphaFoldDB" id="A0A0A9DXB3"/>
<name>A0A0A9DXB3_ARUDO</name>
<reference evidence="1" key="2">
    <citation type="journal article" date="2015" name="Data Brief">
        <title>Shoot transcriptome of the giant reed, Arundo donax.</title>
        <authorList>
            <person name="Barrero R.A."/>
            <person name="Guerrero F.D."/>
            <person name="Moolhuijzen P."/>
            <person name="Goolsby J.A."/>
            <person name="Tidwell J."/>
            <person name="Bellgard S.E."/>
            <person name="Bellgard M.I."/>
        </authorList>
    </citation>
    <scope>NUCLEOTIDE SEQUENCE</scope>
    <source>
        <tissue evidence="1">Shoot tissue taken approximately 20 cm above the soil surface</tissue>
    </source>
</reference>
<dbReference type="EMBL" id="GBRH01206557">
    <property type="protein sequence ID" value="JAD91338.1"/>
    <property type="molecule type" value="Transcribed_RNA"/>
</dbReference>
<accession>A0A0A9DXB3</accession>
<proteinExistence type="predicted"/>